<dbReference type="GeneID" id="77728049"/>
<proteinExistence type="predicted"/>
<feature type="region of interest" description="Disordered" evidence="2">
    <location>
        <begin position="300"/>
        <end position="321"/>
    </location>
</feature>
<sequence length="395" mass="42713">MTRSKNAAKRKTGKPAAVAPASATAGAGPSKPVDVASLLDKAHTLLAQSNFELAIKFLNRAVECEPDNLEVREVLGVAELEGGDEEVGRDHLLHLFPPHTPSPPTNPSPYLYLAQTAGDPHEALGYYSTAAAMIENTLGPASTDASSGEFDGGEGEMRAMGVRALVAMIEIWMSDLCMEPAAEDNCSTLITRATTMAPVDAEVQLTLASIRMSQSRVDEAKQVVEGVYDRIRELEAFSPSLPSYPTRLALARQLLEHNLHLFALDILLTAREEDSLEVESAYLEGWAYYLRAKALEEGTVTATPDAEKNKSEETEGEDDKDLEDLSAAECMSESFRALIECAQLFEDQEYPDEGIGGHVGELLDELKERGVVPAIVEAGEDDGEGGEGWEDVEMK</sequence>
<evidence type="ECO:0000256" key="2">
    <source>
        <dbReference type="SAM" id="MobiDB-lite"/>
    </source>
</evidence>
<dbReference type="RefSeq" id="XP_052946768.1">
    <property type="nucleotide sequence ID" value="XM_053088844.1"/>
</dbReference>
<dbReference type="EMBL" id="JAKWFO010000005">
    <property type="protein sequence ID" value="KAI9636991.1"/>
    <property type="molecule type" value="Genomic_DNA"/>
</dbReference>
<dbReference type="SUPFAM" id="SSF48452">
    <property type="entry name" value="TPR-like"/>
    <property type="match status" value="1"/>
</dbReference>
<organism evidence="3 4">
    <name type="scientific">Dioszegia hungarica</name>
    <dbReference type="NCBI Taxonomy" id="4972"/>
    <lineage>
        <taxon>Eukaryota</taxon>
        <taxon>Fungi</taxon>
        <taxon>Dikarya</taxon>
        <taxon>Basidiomycota</taxon>
        <taxon>Agaricomycotina</taxon>
        <taxon>Tremellomycetes</taxon>
        <taxon>Tremellales</taxon>
        <taxon>Bulleribasidiaceae</taxon>
        <taxon>Dioszegia</taxon>
    </lineage>
</organism>
<protein>
    <recommendedName>
        <fullName evidence="5">TPR-like protein</fullName>
    </recommendedName>
</protein>
<dbReference type="PROSITE" id="PS50005">
    <property type="entry name" value="TPR"/>
    <property type="match status" value="1"/>
</dbReference>
<accession>A0AA38LX44</accession>
<dbReference type="CDD" id="cd24142">
    <property type="entry name" value="ACL4-like"/>
    <property type="match status" value="1"/>
</dbReference>
<evidence type="ECO:0000313" key="4">
    <source>
        <dbReference type="Proteomes" id="UP001164286"/>
    </source>
</evidence>
<keyword evidence="4" id="KW-1185">Reference proteome</keyword>
<reference evidence="3" key="1">
    <citation type="journal article" date="2022" name="G3 (Bethesda)">
        <title>High quality genome of the basidiomycete yeast Dioszegia hungarica PDD-24b-2 isolated from cloud water.</title>
        <authorList>
            <person name="Jarrige D."/>
            <person name="Haridas S."/>
            <person name="Bleykasten-Grosshans C."/>
            <person name="Joly M."/>
            <person name="Nadalig T."/>
            <person name="Sancelme M."/>
            <person name="Vuilleumier S."/>
            <person name="Grigoriev I.V."/>
            <person name="Amato P."/>
            <person name="Bringel F."/>
        </authorList>
    </citation>
    <scope>NUCLEOTIDE SEQUENCE</scope>
    <source>
        <strain evidence="3">PDD-24b-2</strain>
    </source>
</reference>
<evidence type="ECO:0000313" key="3">
    <source>
        <dbReference type="EMBL" id="KAI9636991.1"/>
    </source>
</evidence>
<comment type="caution">
    <text evidence="3">The sequence shown here is derived from an EMBL/GenBank/DDBJ whole genome shotgun (WGS) entry which is preliminary data.</text>
</comment>
<keyword evidence="1" id="KW-0802">TPR repeat</keyword>
<dbReference type="AlphaFoldDB" id="A0AA38LX44"/>
<gene>
    <name evidence="3" type="ORF">MKK02DRAFT_34055</name>
</gene>
<feature type="region of interest" description="Disordered" evidence="2">
    <location>
        <begin position="1"/>
        <end position="30"/>
    </location>
</feature>
<dbReference type="Gene3D" id="1.25.40.10">
    <property type="entry name" value="Tetratricopeptide repeat domain"/>
    <property type="match status" value="1"/>
</dbReference>
<evidence type="ECO:0000256" key="1">
    <source>
        <dbReference type="PROSITE-ProRule" id="PRU00339"/>
    </source>
</evidence>
<feature type="repeat" description="TPR" evidence="1">
    <location>
        <begin position="35"/>
        <end position="68"/>
    </location>
</feature>
<name>A0AA38LX44_9TREE</name>
<feature type="compositionally biased region" description="Basic residues" evidence="2">
    <location>
        <begin position="1"/>
        <end position="13"/>
    </location>
</feature>
<dbReference type="Proteomes" id="UP001164286">
    <property type="component" value="Unassembled WGS sequence"/>
</dbReference>
<dbReference type="InterPro" id="IPR011990">
    <property type="entry name" value="TPR-like_helical_dom_sf"/>
</dbReference>
<dbReference type="InterPro" id="IPR019734">
    <property type="entry name" value="TPR_rpt"/>
</dbReference>
<feature type="compositionally biased region" description="Low complexity" evidence="2">
    <location>
        <begin position="14"/>
        <end position="30"/>
    </location>
</feature>
<evidence type="ECO:0008006" key="5">
    <source>
        <dbReference type="Google" id="ProtNLM"/>
    </source>
</evidence>